<protein>
    <submittedName>
        <fullName evidence="1">Uncharacterized protein</fullName>
    </submittedName>
</protein>
<evidence type="ECO:0000313" key="2">
    <source>
        <dbReference type="Proteomes" id="UP001732700"/>
    </source>
</evidence>
<reference evidence="1" key="1">
    <citation type="submission" date="2021-05" db="EMBL/GenBank/DDBJ databases">
        <authorList>
            <person name="Scholz U."/>
            <person name="Mascher M."/>
            <person name="Fiebig A."/>
        </authorList>
    </citation>
    <scope>NUCLEOTIDE SEQUENCE [LARGE SCALE GENOMIC DNA]</scope>
</reference>
<reference evidence="1" key="2">
    <citation type="submission" date="2025-09" db="UniProtKB">
        <authorList>
            <consortium name="EnsemblPlants"/>
        </authorList>
    </citation>
    <scope>IDENTIFICATION</scope>
</reference>
<dbReference type="EnsemblPlants" id="AVESA.00010b.r2.5DG0938900.1">
    <property type="protein sequence ID" value="AVESA.00010b.r2.5DG0938900.1.CDS.1"/>
    <property type="gene ID" value="AVESA.00010b.r2.5DG0938900"/>
</dbReference>
<dbReference type="Proteomes" id="UP001732700">
    <property type="component" value="Chromosome 5D"/>
</dbReference>
<organism evidence="1 2">
    <name type="scientific">Avena sativa</name>
    <name type="common">Oat</name>
    <dbReference type="NCBI Taxonomy" id="4498"/>
    <lineage>
        <taxon>Eukaryota</taxon>
        <taxon>Viridiplantae</taxon>
        <taxon>Streptophyta</taxon>
        <taxon>Embryophyta</taxon>
        <taxon>Tracheophyta</taxon>
        <taxon>Spermatophyta</taxon>
        <taxon>Magnoliopsida</taxon>
        <taxon>Liliopsida</taxon>
        <taxon>Poales</taxon>
        <taxon>Poaceae</taxon>
        <taxon>BOP clade</taxon>
        <taxon>Pooideae</taxon>
        <taxon>Poodae</taxon>
        <taxon>Poeae</taxon>
        <taxon>Poeae Chloroplast Group 1 (Aveneae type)</taxon>
        <taxon>Aveninae</taxon>
        <taxon>Avena</taxon>
    </lineage>
</organism>
<sequence length="257" mass="29611">MPSQPSPPPARPPPYARTTISALSDDQLRDIFVLLPDLPNFARAAFTCRSFLRAVRSSPAFRRRFRSLHAPPLLAFFLEPNLDLVPVLPSPWHRSAPGLVHAFRDADFFGTRHMYGPDDEEDPGWEFDYNIDGEIRIAHRKQRASYSPLKQALSLFPDRGILSDSEDSRLEFHTLSSQEDQGLQRVVCVRHDRSWTRARVAVFSSRTMEWHIFSWVETRTLVRWLMGSCIGHIQREPVCSCSTQRHLSSVEWMCHCP</sequence>
<keyword evidence="2" id="KW-1185">Reference proteome</keyword>
<accession>A0ACD5Y9V3</accession>
<proteinExistence type="predicted"/>
<name>A0ACD5Y9V3_AVESA</name>
<evidence type="ECO:0000313" key="1">
    <source>
        <dbReference type="EnsemblPlants" id="AVESA.00010b.r2.5DG0938900.1.CDS.1"/>
    </source>
</evidence>